<dbReference type="RefSeq" id="WP_065137588.1">
    <property type="nucleotide sequence ID" value="NZ_JACKSU010000029.1"/>
</dbReference>
<feature type="domain" description="SnoaL-like" evidence="1">
    <location>
        <begin position="6"/>
        <end position="103"/>
    </location>
</feature>
<evidence type="ECO:0000313" key="3">
    <source>
        <dbReference type="Proteomes" id="UP000093757"/>
    </source>
</evidence>
<dbReference type="Gene3D" id="3.10.450.50">
    <property type="match status" value="1"/>
</dbReference>
<gene>
    <name evidence="2" type="ORF">A9W98_04890</name>
</gene>
<dbReference type="InterPro" id="IPR032710">
    <property type="entry name" value="NTF2-like_dom_sf"/>
</dbReference>
<dbReference type="SUPFAM" id="SSF54427">
    <property type="entry name" value="NTF2-like"/>
    <property type="match status" value="1"/>
</dbReference>
<sequence length="139" mass="15558">MTAPAVERWFEFMNSGDAEVLDDLLAEDVRFYSPAVHRPKQGRAVVTGFLMAAEHLFAGTDFRYVAQWVQSDSAVLEFAVELDGMQIEGVDIVHWNADHRITSFKVMVRPLRGLQTVSTRMAETLEDMRPAGPPPAHGQ</sequence>
<dbReference type="AlphaFoldDB" id="A0A1A6B6R1"/>
<name>A0A1A6B6R1_MYCGO</name>
<comment type="caution">
    <text evidence="2">The sequence shown here is derived from an EMBL/GenBank/DDBJ whole genome shotgun (WGS) entry which is preliminary data.</text>
</comment>
<organism evidence="2 3">
    <name type="scientific">Mycobacterium gordonae</name>
    <dbReference type="NCBI Taxonomy" id="1778"/>
    <lineage>
        <taxon>Bacteria</taxon>
        <taxon>Bacillati</taxon>
        <taxon>Actinomycetota</taxon>
        <taxon>Actinomycetes</taxon>
        <taxon>Mycobacteriales</taxon>
        <taxon>Mycobacteriaceae</taxon>
        <taxon>Mycobacterium</taxon>
    </lineage>
</organism>
<dbReference type="EMBL" id="MAEM01000561">
    <property type="protein sequence ID" value="OBR97933.1"/>
    <property type="molecule type" value="Genomic_DNA"/>
</dbReference>
<dbReference type="InterPro" id="IPR037401">
    <property type="entry name" value="SnoaL-like"/>
</dbReference>
<proteinExistence type="predicted"/>
<dbReference type="Proteomes" id="UP000093757">
    <property type="component" value="Unassembled WGS sequence"/>
</dbReference>
<dbReference type="OrthoDB" id="1163083at2"/>
<dbReference type="Pfam" id="PF12680">
    <property type="entry name" value="SnoaL_2"/>
    <property type="match status" value="1"/>
</dbReference>
<accession>A0A1A6B6R1</accession>
<evidence type="ECO:0000313" key="2">
    <source>
        <dbReference type="EMBL" id="OBR97933.1"/>
    </source>
</evidence>
<evidence type="ECO:0000259" key="1">
    <source>
        <dbReference type="Pfam" id="PF12680"/>
    </source>
</evidence>
<protein>
    <recommendedName>
        <fullName evidence="1">SnoaL-like domain-containing protein</fullName>
    </recommendedName>
</protein>
<reference evidence="2 3" key="1">
    <citation type="submission" date="2016-06" db="EMBL/GenBank/DDBJ databases">
        <authorList>
            <person name="Kjaerup R.B."/>
            <person name="Dalgaard T.S."/>
            <person name="Juul-Madsen H.R."/>
        </authorList>
    </citation>
    <scope>NUCLEOTIDE SEQUENCE [LARGE SCALE GENOMIC DNA]</scope>
    <source>
        <strain evidence="2 3">1245752.6</strain>
    </source>
</reference>